<accession>A0A1X7LJA1</accession>
<dbReference type="GO" id="GO:0051539">
    <property type="term" value="F:4 iron, 4 sulfur cluster binding"/>
    <property type="evidence" value="ECO:0007669"/>
    <property type="project" value="UniProtKB-KW"/>
</dbReference>
<dbReference type="Proteomes" id="UP000193834">
    <property type="component" value="Unassembled WGS sequence"/>
</dbReference>
<dbReference type="PANTHER" id="PTHR43498">
    <property type="entry name" value="FERREDOXIN:COB-COM HETERODISULFIDE REDUCTASE SUBUNIT A"/>
    <property type="match status" value="1"/>
</dbReference>
<proteinExistence type="predicted"/>
<evidence type="ECO:0000256" key="1">
    <source>
        <dbReference type="ARBA" id="ARBA00022485"/>
    </source>
</evidence>
<keyword evidence="7" id="KW-1185">Reference proteome</keyword>
<evidence type="ECO:0000256" key="3">
    <source>
        <dbReference type="ARBA" id="ARBA00023002"/>
    </source>
</evidence>
<reference evidence="6 7" key="1">
    <citation type="submission" date="2017-04" db="EMBL/GenBank/DDBJ databases">
        <authorList>
            <person name="Afonso C.L."/>
            <person name="Miller P.J."/>
            <person name="Scott M.A."/>
            <person name="Spackman E."/>
            <person name="Goraichik I."/>
            <person name="Dimitrov K.M."/>
            <person name="Suarez D.L."/>
            <person name="Swayne D.E."/>
        </authorList>
    </citation>
    <scope>NUCLEOTIDE SEQUENCE [LARGE SCALE GENOMIC DNA]</scope>
    <source>
        <strain evidence="6 7">11</strain>
    </source>
</reference>
<dbReference type="InterPro" id="IPR039650">
    <property type="entry name" value="HdrA-like"/>
</dbReference>
<evidence type="ECO:0000313" key="7">
    <source>
        <dbReference type="Proteomes" id="UP000193834"/>
    </source>
</evidence>
<dbReference type="SUPFAM" id="SSF51905">
    <property type="entry name" value="FAD/NAD(P)-binding domain"/>
    <property type="match status" value="1"/>
</dbReference>
<sequence length="457" mass="51505">MQTVQAANLPASCGKACLRYDVIVIGSEIQGVLLAKAAQKEGKRVLMLDPRSKPGGELIQGQMMVLDQPNNKQKKSLVQGELKHLFSQYQAGAIRTEAEFNRYYQKLIKGLPIRSGIQIVDVKTGTVGKENTIHSLSYIAKDGIRYTVMADYFVENTDHNALVSKLADTKRIAGMESLYNGKNLDYMAATYMLKFKHVNWARLHNEVLKLYPITNLQKKMGPNTYVDWNFGTGFSNVTSKYKPQDAQLLLRGLNMTYQKDGEVLINGLLIYDVNPSDPKSVQQAVAKGKKEAPHVLKFLRKNIPGFEKAELNGYPEYLYIRDYNRYETRYVLTEADVLNSRMHWDNVSIGGYPLDLQGTKHMPLGNSYGKPDQYGIPLRSFILKSYDNVIVVGKNIGATIKAYGSARIMPNTGLAAETIGILIGRESSSKRLHQLTQSDFKRIHRYLAKDYQIYLTV</sequence>
<dbReference type="EMBL" id="FXAZ01000005">
    <property type="protein sequence ID" value="SMG53968.1"/>
    <property type="molecule type" value="Genomic_DNA"/>
</dbReference>
<keyword evidence="5" id="KW-0411">Iron-sulfur</keyword>
<protein>
    <submittedName>
        <fullName evidence="6">FAD dependent oxidoreductase</fullName>
    </submittedName>
</protein>
<keyword evidence="3" id="KW-0560">Oxidoreductase</keyword>
<dbReference type="PANTHER" id="PTHR43498:SF1">
    <property type="entry name" value="COB--COM HETERODISULFIDE REDUCTASE IRON-SULFUR SUBUNIT A"/>
    <property type="match status" value="1"/>
</dbReference>
<dbReference type="STRING" id="1852522.SAMN06295960_3626"/>
<name>A0A1X7LJA1_9BACL</name>
<keyword evidence="2" id="KW-0479">Metal-binding</keyword>
<evidence type="ECO:0000313" key="6">
    <source>
        <dbReference type="EMBL" id="SMG53968.1"/>
    </source>
</evidence>
<keyword evidence="1" id="KW-0004">4Fe-4S</keyword>
<organism evidence="6 7">
    <name type="scientific">Paenibacillus aquistagni</name>
    <dbReference type="NCBI Taxonomy" id="1852522"/>
    <lineage>
        <taxon>Bacteria</taxon>
        <taxon>Bacillati</taxon>
        <taxon>Bacillota</taxon>
        <taxon>Bacilli</taxon>
        <taxon>Bacillales</taxon>
        <taxon>Paenibacillaceae</taxon>
        <taxon>Paenibacillus</taxon>
    </lineage>
</organism>
<dbReference type="GO" id="GO:0016491">
    <property type="term" value="F:oxidoreductase activity"/>
    <property type="evidence" value="ECO:0007669"/>
    <property type="project" value="UniProtKB-KW"/>
</dbReference>
<evidence type="ECO:0000256" key="2">
    <source>
        <dbReference type="ARBA" id="ARBA00022723"/>
    </source>
</evidence>
<keyword evidence="4" id="KW-0408">Iron</keyword>
<dbReference type="AlphaFoldDB" id="A0A1X7LJA1"/>
<dbReference type="InterPro" id="IPR036188">
    <property type="entry name" value="FAD/NAD-bd_sf"/>
</dbReference>
<dbReference type="GO" id="GO:0046872">
    <property type="term" value="F:metal ion binding"/>
    <property type="evidence" value="ECO:0007669"/>
    <property type="project" value="UniProtKB-KW"/>
</dbReference>
<dbReference type="Gene3D" id="3.40.50.720">
    <property type="entry name" value="NAD(P)-binding Rossmann-like Domain"/>
    <property type="match status" value="1"/>
</dbReference>
<gene>
    <name evidence="6" type="ORF">SAMN06295960_3626</name>
</gene>
<dbReference type="Pfam" id="PF12831">
    <property type="entry name" value="FAD_oxidored"/>
    <property type="match status" value="1"/>
</dbReference>
<evidence type="ECO:0000256" key="5">
    <source>
        <dbReference type="ARBA" id="ARBA00023014"/>
    </source>
</evidence>
<evidence type="ECO:0000256" key="4">
    <source>
        <dbReference type="ARBA" id="ARBA00023004"/>
    </source>
</evidence>